<organism evidence="2 3">
    <name type="scientific">Streptomyces chiangmaiensis</name>
    <dbReference type="NCBI Taxonomy" id="766497"/>
    <lineage>
        <taxon>Bacteria</taxon>
        <taxon>Bacillati</taxon>
        <taxon>Actinomycetota</taxon>
        <taxon>Actinomycetes</taxon>
        <taxon>Kitasatosporales</taxon>
        <taxon>Streptomycetaceae</taxon>
        <taxon>Streptomyces</taxon>
    </lineage>
</organism>
<protein>
    <submittedName>
        <fullName evidence="2">Uncharacterized protein</fullName>
    </submittedName>
</protein>
<dbReference type="Proteomes" id="UP001333996">
    <property type="component" value="Unassembled WGS sequence"/>
</dbReference>
<evidence type="ECO:0000313" key="2">
    <source>
        <dbReference type="EMBL" id="MED7827879.1"/>
    </source>
</evidence>
<reference evidence="2" key="1">
    <citation type="submission" date="2024-01" db="EMBL/GenBank/DDBJ databases">
        <title>First draft genome sequence data of TA4-1, the type strain of Gram-positive actinobacterium Streptomyces chiangmaiensis.</title>
        <authorList>
            <person name="Yasawong M."/>
            <person name="Nantapong N."/>
        </authorList>
    </citation>
    <scope>NUCLEOTIDE SEQUENCE</scope>
    <source>
        <strain evidence="2">TA4-1</strain>
    </source>
</reference>
<keyword evidence="3" id="KW-1185">Reference proteome</keyword>
<feature type="region of interest" description="Disordered" evidence="1">
    <location>
        <begin position="147"/>
        <end position="202"/>
    </location>
</feature>
<feature type="compositionally biased region" description="Basic and acidic residues" evidence="1">
    <location>
        <begin position="163"/>
        <end position="180"/>
    </location>
</feature>
<name>A0ABU7FUX9_9ACTN</name>
<dbReference type="RefSeq" id="WP_329512247.1">
    <property type="nucleotide sequence ID" value="NZ_BAAAYZ010000034.1"/>
</dbReference>
<gene>
    <name evidence="2" type="ORF">VXC91_39850</name>
</gene>
<accession>A0ABU7FUX9</accession>
<comment type="caution">
    <text evidence="2">The sequence shown here is derived from an EMBL/GenBank/DDBJ whole genome shotgun (WGS) entry which is preliminary data.</text>
</comment>
<sequence length="202" mass="20744">MLGFQAEVVADEADDGVPDFPQGQVGVPGFRVARREVGLGGVRQAEVGAQDIDAGLAQVAGGGVVGGAGQGVYAAKADRGRVVAELGDSRSEAFRVQAGCLAQGAVLVYALASVGDDQGDQGAGPGDDPERQLHQVEQRLGIDAVLGLQPARTEQVPPGVEDGGGHEHRGGEGQDEHGADRPQAQAAPFRPAPERRYSHTRS</sequence>
<evidence type="ECO:0000313" key="3">
    <source>
        <dbReference type="Proteomes" id="UP001333996"/>
    </source>
</evidence>
<proteinExistence type="predicted"/>
<evidence type="ECO:0000256" key="1">
    <source>
        <dbReference type="SAM" id="MobiDB-lite"/>
    </source>
</evidence>
<dbReference type="EMBL" id="JAYWVC010000281">
    <property type="protein sequence ID" value="MED7827879.1"/>
    <property type="molecule type" value="Genomic_DNA"/>
</dbReference>
<feature type="compositionally biased region" description="Basic and acidic residues" evidence="1">
    <location>
        <begin position="192"/>
        <end position="202"/>
    </location>
</feature>